<evidence type="ECO:0000313" key="2">
    <source>
        <dbReference type="EMBL" id="GER26160.1"/>
    </source>
</evidence>
<proteinExistence type="predicted"/>
<keyword evidence="3" id="KW-1185">Reference proteome</keyword>
<dbReference type="Proteomes" id="UP000325081">
    <property type="component" value="Unassembled WGS sequence"/>
</dbReference>
<name>A0A5A7P0A5_STRAF</name>
<gene>
    <name evidence="2" type="ORF">STAS_01796</name>
</gene>
<accession>A0A5A7P0A5</accession>
<feature type="region of interest" description="Disordered" evidence="1">
    <location>
        <begin position="16"/>
        <end position="46"/>
    </location>
</feature>
<feature type="region of interest" description="Disordered" evidence="1">
    <location>
        <begin position="126"/>
        <end position="157"/>
    </location>
</feature>
<protein>
    <submittedName>
        <fullName evidence="2">AP2 domain-containing transcription factor family protein</fullName>
    </submittedName>
</protein>
<feature type="compositionally biased region" description="Low complexity" evidence="1">
    <location>
        <begin position="136"/>
        <end position="145"/>
    </location>
</feature>
<sequence>MVKNTAFMSLNLFSKVANSGDNNRGGRRRFRPPPPPPAAATTTTTMDEPVHIFSMQPEDDYLLSAVVARPPTTPFARPSLPESTRLSQSMEMSAMVAALTQVVSSQEGSLAPAQFFSHGVGLSMTAGMDSPNPTHSSSSSGSQVSLKRERDMEDGLLQLPEQFRRGYRHLGESSSSSACYTAG</sequence>
<dbReference type="AlphaFoldDB" id="A0A5A7P0A5"/>
<evidence type="ECO:0000313" key="3">
    <source>
        <dbReference type="Proteomes" id="UP000325081"/>
    </source>
</evidence>
<dbReference type="EMBL" id="BKCP01000891">
    <property type="protein sequence ID" value="GER26160.1"/>
    <property type="molecule type" value="Genomic_DNA"/>
</dbReference>
<reference evidence="3" key="1">
    <citation type="journal article" date="2019" name="Curr. Biol.">
        <title>Genome Sequence of Striga asiatica Provides Insight into the Evolution of Plant Parasitism.</title>
        <authorList>
            <person name="Yoshida S."/>
            <person name="Kim S."/>
            <person name="Wafula E.K."/>
            <person name="Tanskanen J."/>
            <person name="Kim Y.M."/>
            <person name="Honaas L."/>
            <person name="Yang Z."/>
            <person name="Spallek T."/>
            <person name="Conn C.E."/>
            <person name="Ichihashi Y."/>
            <person name="Cheong K."/>
            <person name="Cui S."/>
            <person name="Der J.P."/>
            <person name="Gundlach H."/>
            <person name="Jiao Y."/>
            <person name="Hori C."/>
            <person name="Ishida J.K."/>
            <person name="Kasahara H."/>
            <person name="Kiba T."/>
            <person name="Kim M.S."/>
            <person name="Koo N."/>
            <person name="Laohavisit A."/>
            <person name="Lee Y.H."/>
            <person name="Lumba S."/>
            <person name="McCourt P."/>
            <person name="Mortimer J.C."/>
            <person name="Mutuku J.M."/>
            <person name="Nomura T."/>
            <person name="Sasaki-Sekimoto Y."/>
            <person name="Seto Y."/>
            <person name="Wang Y."/>
            <person name="Wakatake T."/>
            <person name="Sakakibara H."/>
            <person name="Demura T."/>
            <person name="Yamaguchi S."/>
            <person name="Yoneyama K."/>
            <person name="Manabe R.I."/>
            <person name="Nelson D.C."/>
            <person name="Schulman A.H."/>
            <person name="Timko M.P."/>
            <person name="dePamphilis C.W."/>
            <person name="Choi D."/>
            <person name="Shirasu K."/>
        </authorList>
    </citation>
    <scope>NUCLEOTIDE SEQUENCE [LARGE SCALE GENOMIC DNA]</scope>
    <source>
        <strain evidence="3">cv. UVA1</strain>
    </source>
</reference>
<evidence type="ECO:0000256" key="1">
    <source>
        <dbReference type="SAM" id="MobiDB-lite"/>
    </source>
</evidence>
<organism evidence="2 3">
    <name type="scientific">Striga asiatica</name>
    <name type="common">Asiatic witchweed</name>
    <name type="synonym">Buchnera asiatica</name>
    <dbReference type="NCBI Taxonomy" id="4170"/>
    <lineage>
        <taxon>Eukaryota</taxon>
        <taxon>Viridiplantae</taxon>
        <taxon>Streptophyta</taxon>
        <taxon>Embryophyta</taxon>
        <taxon>Tracheophyta</taxon>
        <taxon>Spermatophyta</taxon>
        <taxon>Magnoliopsida</taxon>
        <taxon>eudicotyledons</taxon>
        <taxon>Gunneridae</taxon>
        <taxon>Pentapetalae</taxon>
        <taxon>asterids</taxon>
        <taxon>lamiids</taxon>
        <taxon>Lamiales</taxon>
        <taxon>Orobanchaceae</taxon>
        <taxon>Buchnereae</taxon>
        <taxon>Striga</taxon>
    </lineage>
</organism>
<comment type="caution">
    <text evidence="2">The sequence shown here is derived from an EMBL/GenBank/DDBJ whole genome shotgun (WGS) entry which is preliminary data.</text>
</comment>